<feature type="transmembrane region" description="Helical" evidence="6">
    <location>
        <begin position="224"/>
        <end position="243"/>
    </location>
</feature>
<keyword evidence="4 6" id="KW-1133">Transmembrane helix</keyword>
<dbReference type="Proteomes" id="UP001166291">
    <property type="component" value="Unassembled WGS sequence"/>
</dbReference>
<evidence type="ECO:0000259" key="7">
    <source>
        <dbReference type="Pfam" id="PF00482"/>
    </source>
</evidence>
<dbReference type="PANTHER" id="PTHR35007:SF1">
    <property type="entry name" value="PILUS ASSEMBLY PROTEIN"/>
    <property type="match status" value="1"/>
</dbReference>
<comment type="caution">
    <text evidence="8">The sequence shown here is derived from an EMBL/GenBank/DDBJ whole genome shotgun (WGS) entry which is preliminary data.</text>
</comment>
<name>A0ABS6VMZ6_9GAMM</name>
<evidence type="ECO:0000256" key="5">
    <source>
        <dbReference type="ARBA" id="ARBA00023136"/>
    </source>
</evidence>
<keyword evidence="5 6" id="KW-0472">Membrane</keyword>
<gene>
    <name evidence="8" type="ORF">KXJ70_01470</name>
</gene>
<dbReference type="RefSeq" id="WP_219041686.1">
    <property type="nucleotide sequence ID" value="NZ_JAHWDQ010000001.1"/>
</dbReference>
<evidence type="ECO:0000256" key="3">
    <source>
        <dbReference type="ARBA" id="ARBA00022692"/>
    </source>
</evidence>
<keyword evidence="2" id="KW-1003">Cell membrane</keyword>
<feature type="domain" description="Type II secretion system protein GspF" evidence="7">
    <location>
        <begin position="119"/>
        <end position="239"/>
    </location>
</feature>
<dbReference type="InterPro" id="IPR018076">
    <property type="entry name" value="T2SS_GspF_dom"/>
</dbReference>
<dbReference type="Pfam" id="PF00482">
    <property type="entry name" value="T2SSF"/>
    <property type="match status" value="1"/>
</dbReference>
<feature type="transmembrane region" description="Helical" evidence="6">
    <location>
        <begin position="59"/>
        <end position="91"/>
    </location>
</feature>
<dbReference type="EMBL" id="JAHWDQ010000001">
    <property type="protein sequence ID" value="MBW2939428.1"/>
    <property type="molecule type" value="Genomic_DNA"/>
</dbReference>
<accession>A0ABS6VMZ6</accession>
<comment type="subcellular location">
    <subcellularLocation>
        <location evidence="1">Cell membrane</location>
        <topology evidence="1">Multi-pass membrane protein</topology>
    </subcellularLocation>
</comment>
<reference evidence="8" key="1">
    <citation type="submission" date="2021-07" db="EMBL/GenBank/DDBJ databases">
        <title>Zhongshania sp. CAU 1632 isolated from seawater.</title>
        <authorList>
            <person name="Kim W."/>
        </authorList>
    </citation>
    <scope>NUCLEOTIDE SEQUENCE</scope>
    <source>
        <strain evidence="8">CAU 1632</strain>
    </source>
</reference>
<keyword evidence="3 6" id="KW-0812">Transmembrane</keyword>
<proteinExistence type="predicted"/>
<organism evidence="8 9">
    <name type="scientific">Zhongshania aquimaris</name>
    <dbReference type="NCBI Taxonomy" id="2857107"/>
    <lineage>
        <taxon>Bacteria</taxon>
        <taxon>Pseudomonadati</taxon>
        <taxon>Pseudomonadota</taxon>
        <taxon>Gammaproteobacteria</taxon>
        <taxon>Cellvibrionales</taxon>
        <taxon>Spongiibacteraceae</taxon>
        <taxon>Zhongshania</taxon>
    </lineage>
</organism>
<feature type="transmembrane region" description="Helical" evidence="6">
    <location>
        <begin position="255"/>
        <end position="272"/>
    </location>
</feature>
<evidence type="ECO:0000256" key="4">
    <source>
        <dbReference type="ARBA" id="ARBA00022989"/>
    </source>
</evidence>
<dbReference type="PANTHER" id="PTHR35007">
    <property type="entry name" value="INTEGRAL MEMBRANE PROTEIN-RELATED"/>
    <property type="match status" value="1"/>
</dbReference>
<sequence length="283" mass="31226">MMFPALVATLSFLALLAVIYSVGGSTRSAISQYDEQVKDVTTVSLHEIFIFIDDKTIKYISAAAFVIIALLVYIISSSVWTSIVLGLLVLLTPAKVVTILKNRRYKKFNRDLPDALMATAGMLKSGVNLSGALTIVVNENNGPLGQEFGLFLNELKLGVDFNSALDNMYRRVPISDLELVVAGMKISREVGGSLSEVLFRLSDTIRRRAEMEGKIKSLTAMGTLQGWVMTLLPIGVGFAIYLIEPETMAKLYTDWRGWIACFVIVVLEFLGYKTIKKIVNIDV</sequence>
<keyword evidence="9" id="KW-1185">Reference proteome</keyword>
<evidence type="ECO:0000313" key="9">
    <source>
        <dbReference type="Proteomes" id="UP001166291"/>
    </source>
</evidence>
<evidence type="ECO:0000313" key="8">
    <source>
        <dbReference type="EMBL" id="MBW2939428.1"/>
    </source>
</evidence>
<evidence type="ECO:0000256" key="1">
    <source>
        <dbReference type="ARBA" id="ARBA00004651"/>
    </source>
</evidence>
<evidence type="ECO:0000256" key="2">
    <source>
        <dbReference type="ARBA" id="ARBA00022475"/>
    </source>
</evidence>
<evidence type="ECO:0000256" key="6">
    <source>
        <dbReference type="SAM" id="Phobius"/>
    </source>
</evidence>
<protein>
    <submittedName>
        <fullName evidence="8">Type II secretion system F family protein</fullName>
    </submittedName>
</protein>